<name>A0A0E9VCU7_ANGAN</name>
<accession>A0A0E9VCU7</accession>
<proteinExistence type="predicted"/>
<reference evidence="1" key="1">
    <citation type="submission" date="2014-11" db="EMBL/GenBank/DDBJ databases">
        <authorList>
            <person name="Amaro Gonzalez C."/>
        </authorList>
    </citation>
    <scope>NUCLEOTIDE SEQUENCE</scope>
</reference>
<organism evidence="1">
    <name type="scientific">Anguilla anguilla</name>
    <name type="common">European freshwater eel</name>
    <name type="synonym">Muraena anguilla</name>
    <dbReference type="NCBI Taxonomy" id="7936"/>
    <lineage>
        <taxon>Eukaryota</taxon>
        <taxon>Metazoa</taxon>
        <taxon>Chordata</taxon>
        <taxon>Craniata</taxon>
        <taxon>Vertebrata</taxon>
        <taxon>Euteleostomi</taxon>
        <taxon>Actinopterygii</taxon>
        <taxon>Neopterygii</taxon>
        <taxon>Teleostei</taxon>
        <taxon>Anguilliformes</taxon>
        <taxon>Anguillidae</taxon>
        <taxon>Anguilla</taxon>
    </lineage>
</organism>
<dbReference type="AlphaFoldDB" id="A0A0E9VCU7"/>
<evidence type="ECO:0000313" key="1">
    <source>
        <dbReference type="EMBL" id="JAH75826.1"/>
    </source>
</evidence>
<protein>
    <submittedName>
        <fullName evidence="1">Uncharacterized protein</fullName>
    </submittedName>
</protein>
<sequence length="34" mass="4197">MQNILYRLLPQFKFYPFSLKKSTGRFRVYPSQLE</sequence>
<dbReference type="EMBL" id="GBXM01032751">
    <property type="protein sequence ID" value="JAH75826.1"/>
    <property type="molecule type" value="Transcribed_RNA"/>
</dbReference>
<reference evidence="1" key="2">
    <citation type="journal article" date="2015" name="Fish Shellfish Immunol.">
        <title>Early steps in the European eel (Anguilla anguilla)-Vibrio vulnificus interaction in the gills: Role of the RtxA13 toxin.</title>
        <authorList>
            <person name="Callol A."/>
            <person name="Pajuelo D."/>
            <person name="Ebbesson L."/>
            <person name="Teles M."/>
            <person name="MacKenzie S."/>
            <person name="Amaro C."/>
        </authorList>
    </citation>
    <scope>NUCLEOTIDE SEQUENCE</scope>
</reference>